<keyword evidence="2" id="KW-0812">Transmembrane</keyword>
<dbReference type="RefSeq" id="WP_055635420.1">
    <property type="nucleotide sequence ID" value="NZ_JBIRRP010000025.1"/>
</dbReference>
<sequence length="234" mass="23099">MHVTPRPRRAGARIAALAALTVAGSTLAGGHAFAAANGDVKIHDAETGVEVPANDPHVCLFYIDAFNFDPNENASWTIVTQPPSSGPDGATGEITLDATGAGRSEDISLPNGHYKLTFTTADGDGAGKSKVFWVDCASGSPSPSTSPSTSTSPSGSPSASPSTSPSESATGYPTGHPSGPHGYPGGPHGGPPAGGGGLARDAAFGPVAGAAAVGVAAVGGVVWFRLRRRPHGAA</sequence>
<evidence type="ECO:0000256" key="3">
    <source>
        <dbReference type="SAM" id="SignalP"/>
    </source>
</evidence>
<comment type="caution">
    <text evidence="4">The sequence shown here is derived from an EMBL/GenBank/DDBJ whole genome shotgun (WGS) entry which is preliminary data.</text>
</comment>
<protein>
    <recommendedName>
        <fullName evidence="6">Gram-positive cocci surface proteins LPxTG domain-containing protein</fullName>
    </recommendedName>
</protein>
<proteinExistence type="predicted"/>
<name>A0A117R8N3_9ACTN</name>
<dbReference type="Proteomes" id="UP000052982">
    <property type="component" value="Unassembled WGS sequence"/>
</dbReference>
<reference evidence="4 5" key="1">
    <citation type="submission" date="2015-10" db="EMBL/GenBank/DDBJ databases">
        <title>Draft genome sequence of Streptomyces griseoruber DSM 40281, type strain for the species Streptomyces griseoruber.</title>
        <authorList>
            <person name="Ruckert C."/>
            <person name="Winkler A."/>
            <person name="Kalinowski J."/>
            <person name="Kampfer P."/>
            <person name="Glaeser S."/>
        </authorList>
    </citation>
    <scope>NUCLEOTIDE SEQUENCE [LARGE SCALE GENOMIC DNA]</scope>
    <source>
        <strain evidence="4 5">DSM 40281</strain>
    </source>
</reference>
<accession>A0A117R8N3</accession>
<dbReference type="OrthoDB" id="4200847at2"/>
<evidence type="ECO:0000256" key="2">
    <source>
        <dbReference type="SAM" id="Phobius"/>
    </source>
</evidence>
<feature type="signal peptide" evidence="3">
    <location>
        <begin position="1"/>
        <end position="28"/>
    </location>
</feature>
<keyword evidence="5" id="KW-1185">Reference proteome</keyword>
<feature type="compositionally biased region" description="Low complexity" evidence="1">
    <location>
        <begin position="137"/>
        <end position="181"/>
    </location>
</feature>
<evidence type="ECO:0000313" key="4">
    <source>
        <dbReference type="EMBL" id="KUN77191.1"/>
    </source>
</evidence>
<feature type="region of interest" description="Disordered" evidence="1">
    <location>
        <begin position="137"/>
        <end position="202"/>
    </location>
</feature>
<dbReference type="AlphaFoldDB" id="A0A117R8N3"/>
<keyword evidence="2" id="KW-0472">Membrane</keyword>
<evidence type="ECO:0000313" key="5">
    <source>
        <dbReference type="Proteomes" id="UP000052982"/>
    </source>
</evidence>
<feature type="compositionally biased region" description="Gly residues" evidence="1">
    <location>
        <begin position="182"/>
        <end position="198"/>
    </location>
</feature>
<evidence type="ECO:0008006" key="6">
    <source>
        <dbReference type="Google" id="ProtNLM"/>
    </source>
</evidence>
<dbReference type="EMBL" id="LMWW01000062">
    <property type="protein sequence ID" value="KUN77191.1"/>
    <property type="molecule type" value="Genomic_DNA"/>
</dbReference>
<keyword evidence="2" id="KW-1133">Transmembrane helix</keyword>
<dbReference type="STRING" id="1943.AQJ64_34860"/>
<gene>
    <name evidence="4" type="ORF">AQJ64_34860</name>
</gene>
<keyword evidence="3" id="KW-0732">Signal</keyword>
<evidence type="ECO:0000256" key="1">
    <source>
        <dbReference type="SAM" id="MobiDB-lite"/>
    </source>
</evidence>
<feature type="chain" id="PRO_5038879082" description="Gram-positive cocci surface proteins LPxTG domain-containing protein" evidence="3">
    <location>
        <begin position="29"/>
        <end position="234"/>
    </location>
</feature>
<feature type="transmembrane region" description="Helical" evidence="2">
    <location>
        <begin position="203"/>
        <end position="224"/>
    </location>
</feature>
<organism evidence="4 5">
    <name type="scientific">Streptomyces griseoruber</name>
    <dbReference type="NCBI Taxonomy" id="1943"/>
    <lineage>
        <taxon>Bacteria</taxon>
        <taxon>Bacillati</taxon>
        <taxon>Actinomycetota</taxon>
        <taxon>Actinomycetes</taxon>
        <taxon>Kitasatosporales</taxon>
        <taxon>Streptomycetaceae</taxon>
        <taxon>Streptomyces</taxon>
    </lineage>
</organism>